<dbReference type="Proteomes" id="UP001279734">
    <property type="component" value="Unassembled WGS sequence"/>
</dbReference>
<comment type="function">
    <text evidence="1">Catalyzes the last step of tRNA splicing, the transfer of the splice junction 2'-phosphate from ligated tRNA to NAD to produce ADP-ribose 1''-2'' cyclic phosphate.</text>
</comment>
<evidence type="ECO:0000256" key="8">
    <source>
        <dbReference type="SAM" id="SignalP"/>
    </source>
</evidence>
<name>A0AAD3P717_NEPGR</name>
<comment type="similarity">
    <text evidence="2">Belongs to the KptA/TPT1 family.</text>
</comment>
<gene>
    <name evidence="9" type="ORF">Nepgr_002436</name>
</gene>
<dbReference type="AlphaFoldDB" id="A0AAD3P717"/>
<evidence type="ECO:0000256" key="4">
    <source>
        <dbReference type="ARBA" id="ARBA00022679"/>
    </source>
</evidence>
<evidence type="ECO:0000256" key="6">
    <source>
        <dbReference type="ARBA" id="ARBA00047949"/>
    </source>
</evidence>
<proteinExistence type="inferred from homology"/>
<dbReference type="InterPro" id="IPR042081">
    <property type="entry name" value="RNA_2'-PTrans_C"/>
</dbReference>
<evidence type="ECO:0000256" key="3">
    <source>
        <dbReference type="ARBA" id="ARBA00012007"/>
    </source>
</evidence>
<dbReference type="PANTHER" id="PTHR12684">
    <property type="entry name" value="PUTATIVE PHOSPHOTRANSFERASE"/>
    <property type="match status" value="1"/>
</dbReference>
<dbReference type="EC" id="2.7.1.160" evidence="3"/>
<feature type="signal peptide" evidence="8">
    <location>
        <begin position="1"/>
        <end position="21"/>
    </location>
</feature>
<dbReference type="GO" id="GO:0000215">
    <property type="term" value="F:tRNA 2'-phosphotransferase activity"/>
    <property type="evidence" value="ECO:0007669"/>
    <property type="project" value="UniProtKB-EC"/>
</dbReference>
<sequence>MLGLWASATVTGLRKIRLCCCLVLPSPPLTTTTNVASTSLSSCLLKSSAQTLLLVRNADKASSSFSSFAHTPRSGSRGRGRSEMKGDCESSRGRDAVAMGKDRIHALGRLLTRILRHMATELNLNVRSDGYVRVQELLKLNLKTFANIPLRSHSVDDIREAVRKDNKQRFSLLEENGELLIRANQGHSMMTVETESLLKPILSAEETPGPASFPVTCCLAVCVHGTYKKNLESILQSGLKRMKRLHVHFSCGLPTDGDVISGMRRDVNVLIFLDVKKALEEEMKLYMSDNMVILTEGFDAVLKDKSPSCLG</sequence>
<protein>
    <recommendedName>
        <fullName evidence="3">2'-phosphotransferase</fullName>
        <ecNumber evidence="3">2.7.1.160</ecNumber>
    </recommendedName>
</protein>
<dbReference type="GO" id="GO:0006388">
    <property type="term" value="P:tRNA splicing, via endonucleolytic cleavage and ligation"/>
    <property type="evidence" value="ECO:0007669"/>
    <property type="project" value="TreeGrafter"/>
</dbReference>
<keyword evidence="8" id="KW-0732">Signal</keyword>
<feature type="compositionally biased region" description="Basic and acidic residues" evidence="7">
    <location>
        <begin position="80"/>
        <end position="93"/>
    </location>
</feature>
<accession>A0AAD3P717</accession>
<dbReference type="Gene3D" id="1.10.10.970">
    <property type="entry name" value="RNA 2'-phosphotransferase, Tpt1/KptA family, N-terminal domain"/>
    <property type="match status" value="1"/>
</dbReference>
<keyword evidence="5" id="KW-0520">NAD</keyword>
<keyword evidence="4" id="KW-0808">Transferase</keyword>
<feature type="region of interest" description="Disordered" evidence="7">
    <location>
        <begin position="65"/>
        <end position="93"/>
    </location>
</feature>
<feature type="compositionally biased region" description="Low complexity" evidence="7">
    <location>
        <begin position="65"/>
        <end position="75"/>
    </location>
</feature>
<evidence type="ECO:0000256" key="2">
    <source>
        <dbReference type="ARBA" id="ARBA00009836"/>
    </source>
</evidence>
<reference evidence="9" key="1">
    <citation type="submission" date="2023-05" db="EMBL/GenBank/DDBJ databases">
        <title>Nepenthes gracilis genome sequencing.</title>
        <authorList>
            <person name="Fukushima K."/>
        </authorList>
    </citation>
    <scope>NUCLEOTIDE SEQUENCE</scope>
    <source>
        <strain evidence="9">SING2019-196</strain>
    </source>
</reference>
<evidence type="ECO:0000256" key="5">
    <source>
        <dbReference type="ARBA" id="ARBA00023027"/>
    </source>
</evidence>
<evidence type="ECO:0000313" key="10">
    <source>
        <dbReference type="Proteomes" id="UP001279734"/>
    </source>
</evidence>
<feature type="chain" id="PRO_5041967709" description="2'-phosphotransferase" evidence="8">
    <location>
        <begin position="22"/>
        <end position="311"/>
    </location>
</feature>
<organism evidence="9 10">
    <name type="scientific">Nepenthes gracilis</name>
    <name type="common">Slender pitcher plant</name>
    <dbReference type="NCBI Taxonomy" id="150966"/>
    <lineage>
        <taxon>Eukaryota</taxon>
        <taxon>Viridiplantae</taxon>
        <taxon>Streptophyta</taxon>
        <taxon>Embryophyta</taxon>
        <taxon>Tracheophyta</taxon>
        <taxon>Spermatophyta</taxon>
        <taxon>Magnoliopsida</taxon>
        <taxon>eudicotyledons</taxon>
        <taxon>Gunneridae</taxon>
        <taxon>Pentapetalae</taxon>
        <taxon>Caryophyllales</taxon>
        <taxon>Nepenthaceae</taxon>
        <taxon>Nepenthes</taxon>
    </lineage>
</organism>
<evidence type="ECO:0000313" key="9">
    <source>
        <dbReference type="EMBL" id="GMH00597.1"/>
    </source>
</evidence>
<comment type="catalytic activity">
    <reaction evidence="6">
        <text>2'-phospho-[ligated tRNA] + NAD(+) = mature tRNA + ADP-alpha-D-ribose 1'',2''-cyclic phosphate + nicotinamide</text>
        <dbReference type="Rhea" id="RHEA:23324"/>
        <dbReference type="Rhea" id="RHEA-COMP:11106"/>
        <dbReference type="Rhea" id="RHEA-COMP:11107"/>
        <dbReference type="ChEBI" id="CHEBI:17154"/>
        <dbReference type="ChEBI" id="CHEBI:57540"/>
        <dbReference type="ChEBI" id="CHEBI:76596"/>
        <dbReference type="ChEBI" id="CHEBI:82883"/>
        <dbReference type="ChEBI" id="CHEBI:85027"/>
        <dbReference type="EC" id="2.7.1.160"/>
    </reaction>
</comment>
<dbReference type="Pfam" id="PF01885">
    <property type="entry name" value="PTS_2-RNA"/>
    <property type="match status" value="1"/>
</dbReference>
<dbReference type="EMBL" id="BSYO01000002">
    <property type="protein sequence ID" value="GMH00597.1"/>
    <property type="molecule type" value="Genomic_DNA"/>
</dbReference>
<dbReference type="SUPFAM" id="SSF56399">
    <property type="entry name" value="ADP-ribosylation"/>
    <property type="match status" value="1"/>
</dbReference>
<evidence type="ECO:0000256" key="7">
    <source>
        <dbReference type="SAM" id="MobiDB-lite"/>
    </source>
</evidence>
<dbReference type="InterPro" id="IPR002745">
    <property type="entry name" value="Ptrans_KptA/Tpt1"/>
</dbReference>
<evidence type="ECO:0000256" key="1">
    <source>
        <dbReference type="ARBA" id="ARBA00003343"/>
    </source>
</evidence>
<dbReference type="PANTHER" id="PTHR12684:SF2">
    <property type="entry name" value="TRNA 2'-PHOSPHOTRANSFERASE 1"/>
    <property type="match status" value="1"/>
</dbReference>
<comment type="caution">
    <text evidence="9">The sequence shown here is derived from an EMBL/GenBank/DDBJ whole genome shotgun (WGS) entry which is preliminary data.</text>
</comment>
<keyword evidence="10" id="KW-1185">Reference proteome</keyword>
<dbReference type="InterPro" id="IPR042080">
    <property type="entry name" value="RNA_2'-PTrans_N"/>
</dbReference>
<dbReference type="Gene3D" id="3.20.170.30">
    <property type="match status" value="1"/>
</dbReference>